<dbReference type="CDD" id="cd05233">
    <property type="entry name" value="SDR_c"/>
    <property type="match status" value="1"/>
</dbReference>
<dbReference type="SUPFAM" id="SSF51735">
    <property type="entry name" value="NAD(P)-binding Rossmann-fold domains"/>
    <property type="match status" value="1"/>
</dbReference>
<dbReference type="Gene3D" id="3.90.226.10">
    <property type="entry name" value="2-enoyl-CoA Hydratase, Chain A, domain 1"/>
    <property type="match status" value="1"/>
</dbReference>
<evidence type="ECO:0000256" key="2">
    <source>
        <dbReference type="ARBA" id="ARBA00023002"/>
    </source>
</evidence>
<feature type="domain" description="Ketoreductase" evidence="3">
    <location>
        <begin position="245"/>
        <end position="431"/>
    </location>
</feature>
<dbReference type="InterPro" id="IPR020904">
    <property type="entry name" value="Sc_DH/Rdtase_CS"/>
</dbReference>
<dbReference type="Pfam" id="PF13561">
    <property type="entry name" value="adh_short_C2"/>
    <property type="match status" value="1"/>
</dbReference>
<dbReference type="InterPro" id="IPR014748">
    <property type="entry name" value="Enoyl-CoA_hydra_C"/>
</dbReference>
<reference evidence="4" key="1">
    <citation type="submission" date="2021-02" db="EMBL/GenBank/DDBJ databases">
        <authorList>
            <person name="Dougan E. K."/>
            <person name="Rhodes N."/>
            <person name="Thang M."/>
            <person name="Chan C."/>
        </authorList>
    </citation>
    <scope>NUCLEOTIDE SEQUENCE</scope>
</reference>
<dbReference type="InterPro" id="IPR001753">
    <property type="entry name" value="Enoyl-CoA_hydra/iso"/>
</dbReference>
<dbReference type="InterPro" id="IPR036291">
    <property type="entry name" value="NAD(P)-bd_dom_sf"/>
</dbReference>
<dbReference type="InterPro" id="IPR029045">
    <property type="entry name" value="ClpP/crotonase-like_dom_sf"/>
</dbReference>
<dbReference type="AlphaFoldDB" id="A0A812IL33"/>
<dbReference type="Pfam" id="PF00378">
    <property type="entry name" value="ECH_1"/>
    <property type="match status" value="1"/>
</dbReference>
<dbReference type="SUPFAM" id="SSF52096">
    <property type="entry name" value="ClpP/crotonase"/>
    <property type="match status" value="1"/>
</dbReference>
<gene>
    <name evidence="4" type="primary">paaG</name>
    <name evidence="4" type="ORF">SPIL2461_LOCUS27</name>
</gene>
<dbReference type="PRINTS" id="PR00080">
    <property type="entry name" value="SDRFAMILY"/>
</dbReference>
<keyword evidence="5" id="KW-1185">Reference proteome</keyword>
<dbReference type="InterPro" id="IPR002347">
    <property type="entry name" value="SDR_fam"/>
</dbReference>
<dbReference type="FunFam" id="3.40.50.720:FF:000173">
    <property type="entry name" value="3-oxoacyl-[acyl-carrier protein] reductase"/>
    <property type="match status" value="1"/>
</dbReference>
<dbReference type="Proteomes" id="UP000649617">
    <property type="component" value="Unassembled WGS sequence"/>
</dbReference>
<evidence type="ECO:0000313" key="5">
    <source>
        <dbReference type="Proteomes" id="UP000649617"/>
    </source>
</evidence>
<dbReference type="InterPro" id="IPR057326">
    <property type="entry name" value="KR_dom"/>
</dbReference>
<evidence type="ECO:0000313" key="4">
    <source>
        <dbReference type="EMBL" id="CAE7148716.1"/>
    </source>
</evidence>
<comment type="caution">
    <text evidence="4">The sequence shown here is derived from an EMBL/GenBank/DDBJ whole genome shotgun (WGS) entry which is preliminary data.</text>
</comment>
<dbReference type="Gene3D" id="3.40.50.720">
    <property type="entry name" value="NAD(P)-binding Rossmann-like Domain"/>
    <property type="match status" value="1"/>
</dbReference>
<sequence length="498" mass="53147">MALEFVGNVAVLRFNHPEVMNAVGQQMLGDFAEAVEAIKDPANGARCLLLTGEGRGFCAGANLQDDAKREGKAKPAGSALRNFYHPLMFELRSLEMPIVTAVNGAAAGVGMSFAMLGDIVCASKSGFFLQAFARIGLIPDGGSTFMLPRLVGWGRAMELSMLAERLPAEQAHEWGLVNRLFEDNEALMTGAMGIAQKLANGPRSLVLIRKAYWQTWQNSFEQQLELEAQLQNEAGASSDFGEGGRVALVTGGSRGVGRAISISLAKQGATVAVNYRRDEESAEQTVAEIVAAGGTARAYAASVDDFDQDAQMVAAIEADFGPISILINNAGIASRGQSVADTDPAELQRVVATHAFGPHYLAKLVLPGMRQLDRGDIVMISSVATRSLGSHGAPYNMGKTAMEALAYTLAKEERRYGIRVNIVAPGLVETDMGKRLIKATQGVQDIRTLDDSMPFGRVCQPQDVANVVDFLVSPQNSYLTGERLYCDGGGPVPTRAMD</sequence>
<dbReference type="EMBL" id="CAJNIZ010000001">
    <property type="protein sequence ID" value="CAE7148716.1"/>
    <property type="molecule type" value="Genomic_DNA"/>
</dbReference>
<keyword evidence="2" id="KW-0560">Oxidoreductase</keyword>
<evidence type="ECO:0000259" key="3">
    <source>
        <dbReference type="SMART" id="SM00822"/>
    </source>
</evidence>
<dbReference type="CDD" id="cd06558">
    <property type="entry name" value="crotonase-like"/>
    <property type="match status" value="1"/>
</dbReference>
<dbReference type="GO" id="GO:0016616">
    <property type="term" value="F:oxidoreductase activity, acting on the CH-OH group of donors, NAD or NADP as acceptor"/>
    <property type="evidence" value="ECO:0007669"/>
    <property type="project" value="TreeGrafter"/>
</dbReference>
<proteinExistence type="inferred from homology"/>
<accession>A0A812IL33</accession>
<protein>
    <submittedName>
        <fullName evidence="4">PaaG protein</fullName>
    </submittedName>
</protein>
<dbReference type="PROSITE" id="PS00061">
    <property type="entry name" value="ADH_SHORT"/>
    <property type="match status" value="1"/>
</dbReference>
<dbReference type="SMART" id="SM00822">
    <property type="entry name" value="PKS_KR"/>
    <property type="match status" value="1"/>
</dbReference>
<dbReference type="PANTHER" id="PTHR42760:SF133">
    <property type="entry name" value="3-OXOACYL-[ACYL-CARRIER-PROTEIN] REDUCTASE"/>
    <property type="match status" value="1"/>
</dbReference>
<dbReference type="Gene3D" id="1.10.12.10">
    <property type="entry name" value="Lyase 2-enoyl-coa Hydratase, Chain A, domain 2"/>
    <property type="match status" value="1"/>
</dbReference>
<evidence type="ECO:0000256" key="1">
    <source>
        <dbReference type="ARBA" id="ARBA00006484"/>
    </source>
</evidence>
<dbReference type="PANTHER" id="PTHR42760">
    <property type="entry name" value="SHORT-CHAIN DEHYDROGENASES/REDUCTASES FAMILY MEMBER"/>
    <property type="match status" value="1"/>
</dbReference>
<dbReference type="PRINTS" id="PR00081">
    <property type="entry name" value="GDHRDH"/>
</dbReference>
<dbReference type="OrthoDB" id="1393670at2759"/>
<comment type="similarity">
    <text evidence="1">Belongs to the short-chain dehydrogenases/reductases (SDR) family.</text>
</comment>
<name>A0A812IL33_SYMPI</name>
<organism evidence="4 5">
    <name type="scientific">Symbiodinium pilosum</name>
    <name type="common">Dinoflagellate</name>
    <dbReference type="NCBI Taxonomy" id="2952"/>
    <lineage>
        <taxon>Eukaryota</taxon>
        <taxon>Sar</taxon>
        <taxon>Alveolata</taxon>
        <taxon>Dinophyceae</taxon>
        <taxon>Suessiales</taxon>
        <taxon>Symbiodiniaceae</taxon>
        <taxon>Symbiodinium</taxon>
    </lineage>
</organism>